<evidence type="ECO:0008006" key="14">
    <source>
        <dbReference type="Google" id="ProtNLM"/>
    </source>
</evidence>
<feature type="compositionally biased region" description="Polar residues" evidence="9">
    <location>
        <begin position="4434"/>
        <end position="4443"/>
    </location>
</feature>
<dbReference type="PANTHER" id="PTHR24123:SF141">
    <property type="entry name" value="ANKYRIN 2, ISOFORM U"/>
    <property type="match status" value="1"/>
</dbReference>
<dbReference type="Pfam" id="PF01442">
    <property type="entry name" value="Apolipoprotein"/>
    <property type="match status" value="8"/>
</dbReference>
<feature type="region of interest" description="Disordered" evidence="9">
    <location>
        <begin position="1366"/>
        <end position="1465"/>
    </location>
</feature>
<feature type="coiled-coil region" evidence="8">
    <location>
        <begin position="3189"/>
        <end position="3223"/>
    </location>
</feature>
<feature type="domain" description="Death" evidence="10">
    <location>
        <begin position="604"/>
        <end position="681"/>
    </location>
</feature>
<dbReference type="InterPro" id="IPR040745">
    <property type="entry name" value="Ankyrin_UPA"/>
</dbReference>
<sequence length="4757" mass="521709">MAKDKTTKMRKKPTRMPCCGCTRNRNSDIFCEDPMLSDQQQYRYMTVDDMKSMGDDSMRVNVTDDERDNRHSGGAIVTDTMIKDSYQRTNAANLKPDNVDIHRYPIHVGFLVSFLVDARGGAMRGCRHSGVRVIVPPRKAAMPMRVTCRYLKRDKLTNPPPLMEGEALASRILELGPVGAKFLGPVIIEVPHFASLRGKEREIVILRSDNGETWREHTLEASEEAVQDVLNESFEGEELSQLEDLQTSRIVRVLTVDFPHYFAVVSRIRQEVHAVGPEGGTVSSSAVPQVQAVFPPAALTKKIRVGLQAHPIPAELVAKLLGNRVAVSPIVTVEPRRRKFHKPITLTIPVPQAANKGMINQYSGDAPTLRLLCSITGGQSRAVWEDVTGSTPLTFVKDCVSFTTTVSARFWLMDCRNISEATRMATELYTHATHVPFMAKFVVFAKRVDPLEARLRVFCMTDDKEDKTLEHQEHFTEVAKSRDVEVLEGKTQYMEFAGNLVPVMKSGEQLQLPFRAFKENRVPFTARIKDPDAADMVGRIVFMSEPKVAKGEPPQTPICTLNILLPEKISPETGHSELDLLELSKNYSFLRDGGISRPDTIHRATIRLTDIANLLDRDWEKLAEELNISPADVDKIKSEHPGKPALQAATMFKLWQSNGNKATGNTLEKALNKIGREDIVKKCIFNVELVTDDVEKAVARVRLDQPGFDSLKEELGPSRDSSLRRDGSLANQKHDYDYDGQDLMRNSGSIDDLSNVGNVPHKRTKQQHITITNGTVFNGTSTPIKDKYASEEKEIADDMAEFLEYKCHVTDTMTKRTRDETDDDNKNRQRVIEDANRLVSGVIQDAEKEKEILAMEGLSGVYRDAGKEAEGALGQRDNESLIQSIEGTMLKDVVDSREASIEPLIKKERVVIDDSRGGKIISKTIVTTSKDHPNSASIVTKTTTVKETLTPGQINFFGVNDPVIGLETIEQQTLPSIDVSDVMTKTTVRSSGPTIEEKVITMSKSIVDKPEVQTVAFVANVPTDRAKVKAEGITRVAIDPVTMPADDKRTSEKEKLSKEDKEVADKTPKSKSKGKVNESKKDISSSKLGKDPKKIEGEPKKSAYDGVYNISSEQTKDDGKKKGSIFGGIFKNPKLKKGKSKDSKETSFDSGDEEVKATTREFLEDTRKIADQSMPAVSPTYPEFDSTKLICICPTKLPEQEPHRDPIWATADFLYDSRRSAEAFIPEAHEPKIKPANGQSELAETDGVITTDKKPVSQDASEDLDEPKEKHNFFSNLFKGTKKAESDLDTVTQEVSKSADLIDKKNIKKVEDVEEKVVNGAKDNIKSAKNAADTKARKLDESINKTKDEVDTAVLKSAVVVEDVKNSIRDKGNTVNVDLKRASKEIKSPEDVKRSNEKTKKLVTTSSEDNKPESLALKTDIGDTSDEAKEKSGGFFGIFKSPKSKDKRRSTSKDKDTSKDISFDSGDEELRIATAAFLEDTKRASDKMFEPNISKNLPQEQKKVEVEKFVTSITVNSDVPKDKLKGTSYSVEESPIKNDTNVTTITTTTVTTTKLIDYRKDSSPTPEVTEGIPKVRDTARTAESMEKKEKRKSSDFEDSGDESKHRSNGFFGIFKSPKLKNKIKSRSRDRSTSKEPSFDSGDEELRQATSKFLEDTRKTAEITGSFDASETKPLKDPGVIETTPVSDPIESKNIPVADQLESKTTGQEKGGIFGIFKSPKSNVRSRSKSKEKSPPTVDNDEVELRIATAKFLEDTKNISAIMEEYPYPSAPLAPECEKVIEVKSESQVEGQDDKPGKANEKGGFLSGIFKSAKHAVDEVTEDVKEFWDETKEEAKNEEEKVERVAEQTAEDIKHGVPAAVRSAEDKVSKTILETKKAVDNDVELAKSQAKEKLIDGKDTVVKVVKATEDKVVGEVENAVKVGGSLARNIEDEVKMVKDSADKEIQKDTKDAKDKIAGAAGKVTDTAEEIKDKAEKEGKKIKDKSKGFFSGIFKGGKQATDEVVDDVTKLVDDTKKKVEKEEENIKRTTEDVKNSITEEVKIKQEKAVKKFTNGVDDVHHQLVSDKDAVIDAAKRQSESVSNVVTVASKAAEDAGKTIDQELKDDIKLMKQKVTDVSETVIDNAELAKDRVDKEKKKTKEKGKSFFSGLFKGVKNAADEVAEDIKDFVDETKDEALEEEKQFHRTVEGTAQVIGDTKDKIATDIKTNLVNFAEDAEKAKDTAGKKLATTKETVSDTVTSTVATVSDATTRTTFAAKDTAKTISEDVEKVKDDLEKELKKDSKLVTDKLGEVTESISDSAEAARIEMENQAKALTNEAHSVSDKITENVSNAAKTVDETACKIVEDVNKTKDVTIKKITDDKEKMATAVKGKIKDEVKTVVDGTETVKHKIEKEAKSTKEAGKGFFSGLFKGVKHTADEVAEEFHDFVDETKKEALKEEERTKHTAAETVQAAKDIKDNVVTDVKTNVEKMAVDTAKVKDKGQEILVASKIAITDTAKSSGAALSDAGKKTSRAAQDVTKKIDNQIEAIKDTVDAEMKKDVKFVEDKLASASESIVDGAETTKNAAEQQLESLKNKTNDTTEKIMEDVSKTAKAIEKKSDDVATNVDEVRKAAIKKTHDDIKTIEGKVSDGAKAIVDSAEVAKQKIDKDAKKAKEKGKSFFSGIFKGSKHSTDETADVKDFLDEFKREASDEKAQSIMDAEEKLLSGNDRKSGTSNVVTETVPSTTGEKTESLNEDVVQKLDDAAKEIENAVDKEVTVSANGVSKDAADKEAKKGKARGSGFFSGIFKGTKQTSNDIADDVKDVTDEVKKEVGEFTDTIARADAELQSKIGNGKEAIKLTSDAISNVPTKAGEFVKKTNDNLGEHIEHTINVINTKVIDNEELAKKTLKQESEDLKAKVHDTEAKLAGDARKVVEVVDKKTHEVTKAVDETEKAVEKKLKEDVKTVKDKVSDGTKAITDSAEAVKHKTEKEAKKAKEKGKSFFSGIFKGGKQISDDITDDVKESSGVESVLPSTAAKAAKTAKNIEEKTTTGLIAEIDRVGDNIAEGMVQVAHNVDDMKNATHDKVVAVKETISDKAETTGKTIADTTKTVERKIIGSVEHGVDTINDTTKNVIDGAEKAKDAIVEEVKEDVKQVKGKDAEVAEATVETATTVKAKADKEVKKTKEKGKGFFSGILKGVKHATDEVAEDVKDFVDDTKREALEEEQRLKQEADELNKTIKHAKDKTTTGIKSGAEKVVDSVEEVNDKTNETLKSGKNAVNDALAASGSAISKTAAAADQKISDMAAKTSQVAEDITRKGSKKMDEIKKSVDEELTKDTKLVGEKLAGTVESVDNKGREIIKDLDTAKNATITELKDDVKIVDKKIRDGAEAAVESVENTKNKAEKEGKKAKEASKGFFSGLFKGVKHAADEVVEDVKDFVDETKKEALEEEERAKQAALDASHAIKDTENKVTTNIKAGIDKIADDTVKAKDKAQEKIVSSKNAASSAIKSADETIANTAAETSEAAKVAGKNVGEAFENAKDIVRKEVKDDTKIVTDKLNDVATSIAESADAAKVELEQQAKALKDNAHDAAEKIALSSSKVTESVEKKACEISEDFDKTKTNFIQNAKDDVKHVKEKISHETEAAVDLVETTKHKADKEAKKAKDKGKGLFSGIFKGVKHTADKVTDDVKNIVDETKAETQKEKERAVHTANEAAQAAKVAGEQLATDIVIGVDKVVGGAEKAKDNAQEHLVASEMAVADTIKASGAAISDTASKTAQAVKDAGKKVGADSKLLKDAVDKEIKQDTGLITDTLNDATESLINGAKTVKNDASQQVKALKKKAHDEKEKVDEEVSKVMMKIDDKADEIANDVHETKESIIKGVKGDVAAAKEKISDEAKTFGSSVEATKHKAEKDAKKTKEKGKSLFSGIFKSAKHTADKVGEDIKDFVDETKEQARKEEQIKDTANDAAQVAKNAKDKLTSDVTAGVEKIADGVEKAKDKTQEKLMSAKVSIADAVESTTETISDARSQTAQAARDTARKIEKDSKEIKDAFDKEVKKDTALVADSLVEKLEDKTEKDAKKTKDKTAGMFFGILKGTTQASNETVKSVTDFLDEERHEASEEITLIQKSADDLAESVKNDIHSGKVKEIEKIPEKFIKSTDDVVDKVVEDIESTKKKITEESKKDIEAAKNFVEAGKQKTEKEVKKGKEKSSGFFSGIIKGAKHAVDEVSEDVKEFWDETKEQAQDDEQKLKVAADHAEKTIKDAESELSVTAQTIKDNVSEEAMPVIKTDKSKISGGASSAKAPETMKSKIEKEAKKDNDTGMFFGILRGTKNVNDAVTDDVKELNIREDVKNINEQTVVDIKAAEKKTKEKSSGFFSGIIKGAKHAVDEVSEEVKEFWDETKHEAKDEENRAKHESKDLTTKILKNDKTVPDFVEDEEVIRQQMTADLEQAVQHSADSSMFYTEIPLRSPSHDSVQGKQKSKVSPDKSKGNDEKSEGFFSSLGKGAKSATSKIKKEVDHTSENIKDAAEKFWEDTKYESQEMKASGSYNVSSPLRDIDSPKTHEHDSDDKLGLAHSSNRSDRESPKEFESKGKSVSRIQRKMSPTNESSKVKEINEVRVVRIEGGTSSKSIDRLDDNLDANKLGHLEPHTRHSVTTVITKSVRTAAAIPPPSPDEFGDITIKDVTEEATKRAQILADQALAAGKPESDFLQHSEPSYVETITTEYDPETNERITRTTRTITSSGTSGGGTEDSNDLKNSMQKIVDQFMTEERRAQ</sequence>
<evidence type="ECO:0000256" key="4">
    <source>
        <dbReference type="ARBA" id="ARBA00022553"/>
    </source>
</evidence>
<feature type="region of interest" description="Disordered" evidence="9">
    <location>
        <begin position="4382"/>
        <end position="4404"/>
    </location>
</feature>
<name>A0AA39KKE1_9HYME</name>
<feature type="compositionally biased region" description="Basic and acidic residues" evidence="9">
    <location>
        <begin position="4465"/>
        <end position="4478"/>
    </location>
</feature>
<feature type="coiled-coil region" evidence="8">
    <location>
        <begin position="3364"/>
        <end position="3391"/>
    </location>
</feature>
<proteinExistence type="predicted"/>
<keyword evidence="13" id="KW-1185">Reference proteome</keyword>
<feature type="region of interest" description="Disordered" evidence="9">
    <location>
        <begin position="1557"/>
        <end position="1741"/>
    </location>
</feature>
<dbReference type="SUPFAM" id="SSF47986">
    <property type="entry name" value="DEATH domain"/>
    <property type="match status" value="1"/>
</dbReference>
<keyword evidence="7" id="KW-0472">Membrane</keyword>
<feature type="compositionally biased region" description="Basic and acidic residues" evidence="9">
    <location>
        <begin position="1140"/>
        <end position="1156"/>
    </location>
</feature>
<feature type="coiled-coil region" evidence="8">
    <location>
        <begin position="2876"/>
        <end position="2903"/>
    </location>
</feature>
<reference evidence="12" key="1">
    <citation type="journal article" date="2023" name="bioRxiv">
        <title>Scaffold-level genome assemblies of two parasitoid biocontrol wasps reveal the parthenogenesis mechanism and an associated novel virus.</title>
        <authorList>
            <person name="Inwood S."/>
            <person name="Skelly J."/>
            <person name="Guhlin J."/>
            <person name="Harrop T."/>
            <person name="Goldson S."/>
            <person name="Dearden P."/>
        </authorList>
    </citation>
    <scope>NUCLEOTIDE SEQUENCE</scope>
    <source>
        <strain evidence="12">Irish</strain>
        <tissue evidence="12">Whole body</tissue>
    </source>
</reference>
<evidence type="ECO:0000259" key="11">
    <source>
        <dbReference type="PROSITE" id="PS51145"/>
    </source>
</evidence>
<dbReference type="SMART" id="SM00005">
    <property type="entry name" value="DEATH"/>
    <property type="match status" value="1"/>
</dbReference>
<evidence type="ECO:0000256" key="8">
    <source>
        <dbReference type="SAM" id="Coils"/>
    </source>
</evidence>
<dbReference type="FunFam" id="2.60.220.30:FF:000001">
    <property type="entry name" value="Ankyrin-3 isoform 2"/>
    <property type="match status" value="1"/>
</dbReference>
<feature type="compositionally biased region" description="Basic and acidic residues" evidence="9">
    <location>
        <begin position="1573"/>
        <end position="1605"/>
    </location>
</feature>
<feature type="region of interest" description="Disordered" evidence="9">
    <location>
        <begin position="4521"/>
        <end position="4592"/>
    </location>
</feature>
<feature type="region of interest" description="Disordered" evidence="9">
    <location>
        <begin position="4262"/>
        <end position="4296"/>
    </location>
</feature>
<feature type="coiled-coil region" evidence="8">
    <location>
        <begin position="3546"/>
        <end position="3573"/>
    </location>
</feature>
<dbReference type="GO" id="GO:0007165">
    <property type="term" value="P:signal transduction"/>
    <property type="evidence" value="ECO:0007669"/>
    <property type="project" value="InterPro"/>
</dbReference>
<dbReference type="Pfam" id="PF17809">
    <property type="entry name" value="UPA_2"/>
    <property type="match status" value="1"/>
</dbReference>
<gene>
    <name evidence="12" type="ORF">PV328_003336</name>
</gene>
<feature type="compositionally biased region" description="Basic and acidic residues" evidence="9">
    <location>
        <begin position="1045"/>
        <end position="1068"/>
    </location>
</feature>
<feature type="compositionally biased region" description="Basic and acidic residues" evidence="9">
    <location>
        <begin position="4286"/>
        <end position="4296"/>
    </location>
</feature>
<feature type="domain" description="ZU5" evidence="11">
    <location>
        <begin position="269"/>
        <end position="416"/>
    </location>
</feature>
<dbReference type="SUPFAM" id="SSF58113">
    <property type="entry name" value="Apolipoprotein A-I"/>
    <property type="match status" value="1"/>
</dbReference>
<feature type="coiled-coil region" evidence="8">
    <location>
        <begin position="3801"/>
        <end position="3835"/>
    </location>
</feature>
<feature type="region of interest" description="Disordered" evidence="9">
    <location>
        <begin position="4432"/>
        <end position="4507"/>
    </location>
</feature>
<evidence type="ECO:0000256" key="3">
    <source>
        <dbReference type="ARBA" id="ARBA00022490"/>
    </source>
</evidence>
<feature type="compositionally biased region" description="Basic and acidic residues" evidence="9">
    <location>
        <begin position="1783"/>
        <end position="1800"/>
    </location>
</feature>
<dbReference type="InterPro" id="IPR000074">
    <property type="entry name" value="ApoA_E"/>
</dbReference>
<comment type="caution">
    <text evidence="12">The sequence shown here is derived from an EMBL/GenBank/DDBJ whole genome shotgun (WGS) entry which is preliminary data.</text>
</comment>
<dbReference type="EMBL" id="JAQQBS010001422">
    <property type="protein sequence ID" value="KAK0164753.1"/>
    <property type="molecule type" value="Genomic_DNA"/>
</dbReference>
<accession>A0AA39KKE1</accession>
<evidence type="ECO:0000256" key="1">
    <source>
        <dbReference type="ARBA" id="ARBA00004370"/>
    </source>
</evidence>
<comment type="subcellular location">
    <subcellularLocation>
        <location evidence="2">Cytoplasm</location>
    </subcellularLocation>
    <subcellularLocation>
        <location evidence="1">Membrane</location>
    </subcellularLocation>
</comment>
<feature type="compositionally biased region" description="Basic and acidic residues" evidence="9">
    <location>
        <begin position="1449"/>
        <end position="1462"/>
    </location>
</feature>
<organism evidence="12 13">
    <name type="scientific">Microctonus aethiopoides</name>
    <dbReference type="NCBI Taxonomy" id="144406"/>
    <lineage>
        <taxon>Eukaryota</taxon>
        <taxon>Metazoa</taxon>
        <taxon>Ecdysozoa</taxon>
        <taxon>Arthropoda</taxon>
        <taxon>Hexapoda</taxon>
        <taxon>Insecta</taxon>
        <taxon>Pterygota</taxon>
        <taxon>Neoptera</taxon>
        <taxon>Endopterygota</taxon>
        <taxon>Hymenoptera</taxon>
        <taxon>Apocrita</taxon>
        <taxon>Ichneumonoidea</taxon>
        <taxon>Braconidae</taxon>
        <taxon>Euphorinae</taxon>
        <taxon>Microctonus</taxon>
    </lineage>
</organism>
<dbReference type="Gene3D" id="2.60.220.30">
    <property type="match status" value="2"/>
</dbReference>
<protein>
    <recommendedName>
        <fullName evidence="14">Ankyrin-2-like</fullName>
    </recommendedName>
</protein>
<keyword evidence="4" id="KW-0597">Phosphoprotein</keyword>
<evidence type="ECO:0000256" key="9">
    <source>
        <dbReference type="SAM" id="MobiDB-lite"/>
    </source>
</evidence>
<keyword evidence="3" id="KW-0963">Cytoplasm</keyword>
<feature type="compositionally biased region" description="Basic and acidic residues" evidence="9">
    <location>
        <begin position="4495"/>
        <end position="4507"/>
    </location>
</feature>
<feature type="compositionally biased region" description="Basic and acidic residues" evidence="9">
    <location>
        <begin position="710"/>
        <end position="737"/>
    </location>
</feature>
<dbReference type="InterPro" id="IPR000906">
    <property type="entry name" value="ZU5_dom"/>
</dbReference>
<evidence type="ECO:0000313" key="12">
    <source>
        <dbReference type="EMBL" id="KAK0164753.1"/>
    </source>
</evidence>
<dbReference type="InterPro" id="IPR051165">
    <property type="entry name" value="Multifunctional_ANK_Repeat"/>
</dbReference>
<dbReference type="InterPro" id="IPR000488">
    <property type="entry name" value="Death_dom"/>
</dbReference>
<dbReference type="PROSITE" id="PS50017">
    <property type="entry name" value="DEATH_DOMAIN"/>
    <property type="match status" value="1"/>
</dbReference>
<dbReference type="GO" id="GO:0008289">
    <property type="term" value="F:lipid binding"/>
    <property type="evidence" value="ECO:0007669"/>
    <property type="project" value="InterPro"/>
</dbReference>
<feature type="region of interest" description="Disordered" evidence="9">
    <location>
        <begin position="709"/>
        <end position="740"/>
    </location>
</feature>
<feature type="compositionally biased region" description="Polar residues" evidence="9">
    <location>
        <begin position="2711"/>
        <end position="2725"/>
    </location>
</feature>
<dbReference type="GO" id="GO:0016020">
    <property type="term" value="C:membrane"/>
    <property type="evidence" value="ECO:0007669"/>
    <property type="project" value="UniProtKB-SubCell"/>
</dbReference>
<keyword evidence="6" id="KW-0040">ANK repeat</keyword>
<evidence type="ECO:0000256" key="7">
    <source>
        <dbReference type="ARBA" id="ARBA00023136"/>
    </source>
</evidence>
<evidence type="ECO:0000259" key="10">
    <source>
        <dbReference type="PROSITE" id="PS50017"/>
    </source>
</evidence>
<dbReference type="PANTHER" id="PTHR24123">
    <property type="entry name" value="ANKYRIN REPEAT-CONTAINING"/>
    <property type="match status" value="1"/>
</dbReference>
<dbReference type="Gene3D" id="1.10.533.10">
    <property type="entry name" value="Death Domain, Fas"/>
    <property type="match status" value="1"/>
</dbReference>
<dbReference type="GO" id="GO:0006869">
    <property type="term" value="P:lipid transport"/>
    <property type="evidence" value="ECO:0007669"/>
    <property type="project" value="InterPro"/>
</dbReference>
<dbReference type="Pfam" id="PF00531">
    <property type="entry name" value="Death"/>
    <property type="match status" value="1"/>
</dbReference>
<feature type="compositionally biased region" description="Basic and acidic residues" evidence="9">
    <location>
        <begin position="1366"/>
        <end position="1400"/>
    </location>
</feature>
<feature type="region of interest" description="Disordered" evidence="9">
    <location>
        <begin position="1226"/>
        <end position="1271"/>
    </location>
</feature>
<evidence type="ECO:0000256" key="2">
    <source>
        <dbReference type="ARBA" id="ARBA00004496"/>
    </source>
</evidence>
<feature type="compositionally biased region" description="Basic and acidic residues" evidence="9">
    <location>
        <begin position="4537"/>
        <end position="4574"/>
    </location>
</feature>
<keyword evidence="5" id="KW-0677">Repeat</keyword>
<dbReference type="Proteomes" id="UP001168990">
    <property type="component" value="Unassembled WGS sequence"/>
</dbReference>
<feature type="region of interest" description="Disordered" evidence="9">
    <location>
        <begin position="4687"/>
        <end position="4757"/>
    </location>
</feature>
<feature type="domain" description="ZU5" evidence="11">
    <location>
        <begin position="110"/>
        <end position="267"/>
    </location>
</feature>
<dbReference type="GO" id="GO:0042157">
    <property type="term" value="P:lipoprotein metabolic process"/>
    <property type="evidence" value="ECO:0007669"/>
    <property type="project" value="InterPro"/>
</dbReference>
<dbReference type="Gene3D" id="1.20.120.20">
    <property type="entry name" value="Apolipoprotein"/>
    <property type="match status" value="3"/>
</dbReference>
<dbReference type="InterPro" id="IPR011029">
    <property type="entry name" value="DEATH-like_dom_sf"/>
</dbReference>
<feature type="region of interest" description="Disordered" evidence="9">
    <location>
        <begin position="1044"/>
        <end position="1156"/>
    </location>
</feature>
<feature type="compositionally biased region" description="Basic and acidic residues" evidence="9">
    <location>
        <begin position="1626"/>
        <end position="1637"/>
    </location>
</feature>
<keyword evidence="8" id="KW-0175">Coiled coil</keyword>
<feature type="compositionally biased region" description="Low complexity" evidence="9">
    <location>
        <begin position="4275"/>
        <end position="4284"/>
    </location>
</feature>
<dbReference type="FunFam" id="2.60.220.30:FF:000002">
    <property type="entry name" value="Ankyrin-3 isoform 2"/>
    <property type="match status" value="1"/>
</dbReference>
<feature type="compositionally biased region" description="Basic and acidic residues" evidence="9">
    <location>
        <begin position="1075"/>
        <end position="1103"/>
    </location>
</feature>
<reference evidence="12" key="2">
    <citation type="submission" date="2023-03" db="EMBL/GenBank/DDBJ databases">
        <authorList>
            <person name="Inwood S.N."/>
            <person name="Skelly J.G."/>
            <person name="Guhlin J."/>
            <person name="Harrop T.W.R."/>
            <person name="Goldson S.G."/>
            <person name="Dearden P.K."/>
        </authorList>
    </citation>
    <scope>NUCLEOTIDE SEQUENCE</scope>
    <source>
        <strain evidence="12">Irish</strain>
        <tissue evidence="12">Whole body</tissue>
    </source>
</reference>
<evidence type="ECO:0000313" key="13">
    <source>
        <dbReference type="Proteomes" id="UP001168990"/>
    </source>
</evidence>
<feature type="region of interest" description="Disordered" evidence="9">
    <location>
        <begin position="1783"/>
        <end position="1802"/>
    </location>
</feature>
<feature type="region of interest" description="Disordered" evidence="9">
    <location>
        <begin position="2702"/>
        <end position="2732"/>
    </location>
</feature>
<feature type="coiled-coil region" evidence="8">
    <location>
        <begin position="2554"/>
        <end position="2581"/>
    </location>
</feature>
<dbReference type="CDD" id="cd08317">
    <property type="entry name" value="Death_ank"/>
    <property type="match status" value="1"/>
</dbReference>
<dbReference type="Pfam" id="PF00791">
    <property type="entry name" value="ZU5"/>
    <property type="match status" value="1"/>
</dbReference>
<dbReference type="PROSITE" id="PS51145">
    <property type="entry name" value="ZU5"/>
    <property type="match status" value="2"/>
</dbReference>
<dbReference type="Gene3D" id="2.60.40.2660">
    <property type="match status" value="1"/>
</dbReference>
<feature type="coiled-coil region" evidence="8">
    <location>
        <begin position="4221"/>
        <end position="4255"/>
    </location>
</feature>
<feature type="coiled-coil region" evidence="8">
    <location>
        <begin position="1824"/>
        <end position="1851"/>
    </location>
</feature>
<evidence type="ECO:0000256" key="6">
    <source>
        <dbReference type="ARBA" id="ARBA00023043"/>
    </source>
</evidence>
<evidence type="ECO:0000256" key="5">
    <source>
        <dbReference type="ARBA" id="ARBA00022737"/>
    </source>
</evidence>
<dbReference type="SMART" id="SM00218">
    <property type="entry name" value="ZU5"/>
    <property type="match status" value="1"/>
</dbReference>
<feature type="coiled-coil region" evidence="8">
    <location>
        <begin position="2003"/>
        <end position="2037"/>
    </location>
</feature>
<dbReference type="GO" id="GO:0005737">
    <property type="term" value="C:cytoplasm"/>
    <property type="evidence" value="ECO:0007669"/>
    <property type="project" value="UniProtKB-SubCell"/>
</dbReference>
<dbReference type="GO" id="GO:0005576">
    <property type="term" value="C:extracellular region"/>
    <property type="evidence" value="ECO:0007669"/>
    <property type="project" value="InterPro"/>
</dbReference>
<feature type="coiled-coil region" evidence="8">
    <location>
        <begin position="2255"/>
        <end position="2322"/>
    </location>
</feature>